<dbReference type="Pfam" id="PF12224">
    <property type="entry name" value="Amidoligase_2"/>
    <property type="match status" value="1"/>
</dbReference>
<comment type="caution">
    <text evidence="1">The sequence shown here is derived from an EMBL/GenBank/DDBJ whole genome shotgun (WGS) entry which is preliminary data.</text>
</comment>
<name>A0ABR1TJX3_9PEZI</name>
<keyword evidence="2" id="KW-1185">Reference proteome</keyword>
<sequence length="513" mass="57230">MQLANIHIANLDRDRTPYEECFPWRPLWEEARIVRGAKKTVASEAAAAAEAAAAEPAVSLAYLTSLFSTSTAETPKAIQAEEGQQFDRPEDLSVAVEFKFLVPYRPHGTAATDDCHRHPPVATADMIGSVAVTTEADRKRLNDHAFRAIAATIRACEGQDAISTPEMQQRPQPRQPLPLSAYWATHWLVKRSNSAEPSGAHPRHADWLWVPVEINSPKLTWTDQAQTAATIRAVLRALHASHRIETNYSCEVHVHVGRRDGRRLSLPSLQRLAVLCWLAEPVLRGVKDPRSPNFVHKYTWSSPLRERSRLAAELRKQHRLHGCAENRHHHQQQQQKQQASDLRAIRHILASRSHVELGKLMTGEGRPYRRLGFNFYSLVKETLSEADRTELETVECRFLEGTMSEDAILGWLQIYGCLVESALASDPRKNKVAEEQKEEEKEGQGSLMLPLLLGLLERTTGQGGPATATTEMFVSLMGDLGIDRSSFDPVLAIIHRARPASTGGENLFVGPGR</sequence>
<dbReference type="PANTHER" id="PTHR36847:SF1">
    <property type="entry name" value="AMIDOLIGASE ENZYME"/>
    <property type="match status" value="1"/>
</dbReference>
<protein>
    <recommendedName>
        <fullName evidence="3">Amidoligase enzyme</fullName>
    </recommendedName>
</protein>
<proteinExistence type="predicted"/>
<evidence type="ECO:0000313" key="2">
    <source>
        <dbReference type="Proteomes" id="UP001446871"/>
    </source>
</evidence>
<evidence type="ECO:0008006" key="3">
    <source>
        <dbReference type="Google" id="ProtNLM"/>
    </source>
</evidence>
<reference evidence="1 2" key="1">
    <citation type="submission" date="2023-01" db="EMBL/GenBank/DDBJ databases">
        <title>Analysis of 21 Apiospora genomes using comparative genomics revels a genus with tremendous synthesis potential of carbohydrate active enzymes and secondary metabolites.</title>
        <authorList>
            <person name="Sorensen T."/>
        </authorList>
    </citation>
    <scope>NUCLEOTIDE SEQUENCE [LARGE SCALE GENOMIC DNA]</scope>
    <source>
        <strain evidence="1 2">CBS 83171</strain>
    </source>
</reference>
<organism evidence="1 2">
    <name type="scientific">Apiospora saccharicola</name>
    <dbReference type="NCBI Taxonomy" id="335842"/>
    <lineage>
        <taxon>Eukaryota</taxon>
        <taxon>Fungi</taxon>
        <taxon>Dikarya</taxon>
        <taxon>Ascomycota</taxon>
        <taxon>Pezizomycotina</taxon>
        <taxon>Sordariomycetes</taxon>
        <taxon>Xylariomycetidae</taxon>
        <taxon>Amphisphaeriales</taxon>
        <taxon>Apiosporaceae</taxon>
        <taxon>Apiospora</taxon>
    </lineage>
</organism>
<accession>A0ABR1TJX3</accession>
<dbReference type="Proteomes" id="UP001446871">
    <property type="component" value="Unassembled WGS sequence"/>
</dbReference>
<dbReference type="InterPro" id="IPR022025">
    <property type="entry name" value="Amidoligase_2"/>
</dbReference>
<dbReference type="EMBL" id="JAQQWM010000009">
    <property type="protein sequence ID" value="KAK8046236.1"/>
    <property type="molecule type" value="Genomic_DNA"/>
</dbReference>
<gene>
    <name evidence="1" type="ORF">PG996_014300</name>
</gene>
<dbReference type="PANTHER" id="PTHR36847">
    <property type="entry name" value="AMIDOLIGASE ENZYME"/>
    <property type="match status" value="1"/>
</dbReference>
<evidence type="ECO:0000313" key="1">
    <source>
        <dbReference type="EMBL" id="KAK8046236.1"/>
    </source>
</evidence>